<dbReference type="InterPro" id="IPR021255">
    <property type="entry name" value="DUF2807"/>
</dbReference>
<organism evidence="3 4">
    <name type="scientific">Marinifilum breve</name>
    <dbReference type="NCBI Taxonomy" id="2184082"/>
    <lineage>
        <taxon>Bacteria</taxon>
        <taxon>Pseudomonadati</taxon>
        <taxon>Bacteroidota</taxon>
        <taxon>Bacteroidia</taxon>
        <taxon>Marinilabiliales</taxon>
        <taxon>Marinifilaceae</taxon>
    </lineage>
</organism>
<dbReference type="RefSeq" id="WP_110361267.1">
    <property type="nucleotide sequence ID" value="NZ_QFLI01000005.1"/>
</dbReference>
<feature type="domain" description="Putative auto-transporter adhesin head GIN" evidence="2">
    <location>
        <begin position="35"/>
        <end position="222"/>
    </location>
</feature>
<reference evidence="3 4" key="1">
    <citation type="submission" date="2018-05" db="EMBL/GenBank/DDBJ databases">
        <title>Marinifilum breve JC075T sp. nov., a marine bacterium isolated from Yongle Blue Hole in the South China Sea.</title>
        <authorList>
            <person name="Fu T."/>
        </authorList>
    </citation>
    <scope>NUCLEOTIDE SEQUENCE [LARGE SCALE GENOMIC DNA]</scope>
    <source>
        <strain evidence="3 4">JC075</strain>
    </source>
</reference>
<dbReference type="AlphaFoldDB" id="A0A2V3ZWP7"/>
<evidence type="ECO:0000259" key="2">
    <source>
        <dbReference type="Pfam" id="PF10988"/>
    </source>
</evidence>
<dbReference type="PANTHER" id="PTHR39200">
    <property type="entry name" value="HYPOTHETICAL EXPORTED PROTEIN"/>
    <property type="match status" value="1"/>
</dbReference>
<evidence type="ECO:0000256" key="1">
    <source>
        <dbReference type="SAM" id="SignalP"/>
    </source>
</evidence>
<dbReference type="OrthoDB" id="680270at2"/>
<comment type="caution">
    <text evidence="3">The sequence shown here is derived from an EMBL/GenBank/DDBJ whole genome shotgun (WGS) entry which is preliminary data.</text>
</comment>
<proteinExistence type="predicted"/>
<dbReference type="Pfam" id="PF10988">
    <property type="entry name" value="DUF2807"/>
    <property type="match status" value="1"/>
</dbReference>
<name>A0A2V3ZWP7_9BACT</name>
<accession>A0A2V3ZWP7</accession>
<evidence type="ECO:0000313" key="4">
    <source>
        <dbReference type="Proteomes" id="UP000248079"/>
    </source>
</evidence>
<dbReference type="PANTHER" id="PTHR39200:SF1">
    <property type="entry name" value="AUTO-TRANSPORTER ADHESIN HEAD GIN DOMAIN-CONTAINING PROTEIN-RELATED"/>
    <property type="match status" value="1"/>
</dbReference>
<feature type="signal peptide" evidence="1">
    <location>
        <begin position="1"/>
        <end position="24"/>
    </location>
</feature>
<dbReference type="Proteomes" id="UP000248079">
    <property type="component" value="Unassembled WGS sequence"/>
</dbReference>
<feature type="chain" id="PRO_5016047565" evidence="1">
    <location>
        <begin position="25"/>
        <end position="240"/>
    </location>
</feature>
<sequence>MKSIRITSLIAVFALVLSSTIAFAQKTEDRKVRSFESISLSISAKVYVSQNEKTSVKIKGYSDDLDEIITEVDGSTLKIKRKKNRGWNWNSRSFKKVEVYISTPNVENLRISGSGNIIAKTPIESGSVDYAISGSGNIIIDKLKAENVECHISGSGDIRLKGECKDELEIHISGSGDIEAGNFEAKVADIHISGSGDCKVYASGSITARVAGSGDIYYRGNPKDVNCKSVGSGSIKSIGE</sequence>
<keyword evidence="4" id="KW-1185">Reference proteome</keyword>
<dbReference type="EMBL" id="QFLI01000005">
    <property type="protein sequence ID" value="PXY00902.1"/>
    <property type="molecule type" value="Genomic_DNA"/>
</dbReference>
<dbReference type="Gene3D" id="2.160.20.120">
    <property type="match status" value="1"/>
</dbReference>
<evidence type="ECO:0000313" key="3">
    <source>
        <dbReference type="EMBL" id="PXY00902.1"/>
    </source>
</evidence>
<gene>
    <name evidence="3" type="ORF">DF185_13480</name>
</gene>
<keyword evidence="1" id="KW-0732">Signal</keyword>
<protein>
    <submittedName>
        <fullName evidence="3">DUF2807 domain-containing protein</fullName>
    </submittedName>
</protein>